<evidence type="ECO:0000313" key="2">
    <source>
        <dbReference type="Proteomes" id="UP000494205"/>
    </source>
</evidence>
<proteinExistence type="predicted"/>
<sequence length="121" mass="13092">MLRTLDFDLVEVNPGTAVFAGQPGERMHITGSERSTEAMRQPCWTPRAAVPFNPGLSAEQAYTTLELKVSYHKAITKDTGRLRATGNAVSVGRRDRKVGPRCGVWHATAPLDGDQAACSPL</sequence>
<dbReference type="EMBL" id="CADIJZ010000033">
    <property type="protein sequence ID" value="CAB3735840.1"/>
    <property type="molecule type" value="Genomic_DNA"/>
</dbReference>
<dbReference type="Proteomes" id="UP000494205">
    <property type="component" value="Unassembled WGS sequence"/>
</dbReference>
<accession>A0A6J5CFS3</accession>
<organism evidence="1 2">
    <name type="scientific">Paraburkholderia rhynchosiae</name>
    <dbReference type="NCBI Taxonomy" id="487049"/>
    <lineage>
        <taxon>Bacteria</taxon>
        <taxon>Pseudomonadati</taxon>
        <taxon>Pseudomonadota</taxon>
        <taxon>Betaproteobacteria</taxon>
        <taxon>Burkholderiales</taxon>
        <taxon>Burkholderiaceae</taxon>
        <taxon>Paraburkholderia</taxon>
    </lineage>
</organism>
<gene>
    <name evidence="1" type="ORF">LMG27174_06244</name>
</gene>
<reference evidence="1 2" key="1">
    <citation type="submission" date="2020-04" db="EMBL/GenBank/DDBJ databases">
        <authorList>
            <person name="De Canck E."/>
        </authorList>
    </citation>
    <scope>NUCLEOTIDE SEQUENCE [LARGE SCALE GENOMIC DNA]</scope>
    <source>
        <strain evidence="1 2">LMG 27174</strain>
    </source>
</reference>
<protein>
    <submittedName>
        <fullName evidence="1">Uncharacterized protein</fullName>
    </submittedName>
</protein>
<dbReference type="AlphaFoldDB" id="A0A6J5CFS3"/>
<name>A0A6J5CFS3_9BURK</name>
<evidence type="ECO:0000313" key="1">
    <source>
        <dbReference type="EMBL" id="CAB3735840.1"/>
    </source>
</evidence>